<dbReference type="RefSeq" id="WP_319693223.1">
    <property type="nucleotide sequence ID" value="NZ_JARAWN010000129.1"/>
</dbReference>
<comment type="caution">
    <text evidence="2">The sequence shown here is derived from an EMBL/GenBank/DDBJ whole genome shotgun (WGS) entry which is preliminary data.</text>
</comment>
<proteinExistence type="predicted"/>
<sequence>MALSISAAVLLGIIVAVLVKGGYVRTGSAVACTLFGFTLAATGLAPAINSGLASVVGLLSSL</sequence>
<organism evidence="2 3">
    <name type="scientific">Streptomyces europaeiscabiei</name>
    <dbReference type="NCBI Taxonomy" id="146819"/>
    <lineage>
        <taxon>Bacteria</taxon>
        <taxon>Bacillati</taxon>
        <taxon>Actinomycetota</taxon>
        <taxon>Actinomycetes</taxon>
        <taxon>Kitasatosporales</taxon>
        <taxon>Streptomycetaceae</taxon>
        <taxon>Streptomyces</taxon>
    </lineage>
</organism>
<name>A0AAJ2UMU5_9ACTN</name>
<accession>A0AAJ2UMU5</accession>
<keyword evidence="1" id="KW-1133">Transmembrane helix</keyword>
<dbReference type="Proteomes" id="UP001273589">
    <property type="component" value="Unassembled WGS sequence"/>
</dbReference>
<evidence type="ECO:0000313" key="2">
    <source>
        <dbReference type="EMBL" id="MDX3132181.1"/>
    </source>
</evidence>
<evidence type="ECO:0000313" key="3">
    <source>
        <dbReference type="Proteomes" id="UP001273589"/>
    </source>
</evidence>
<gene>
    <name evidence="2" type="ORF">PV367_20825</name>
</gene>
<keyword evidence="1" id="KW-0472">Membrane</keyword>
<feature type="transmembrane region" description="Helical" evidence="1">
    <location>
        <begin position="37"/>
        <end position="59"/>
    </location>
</feature>
<protein>
    <submittedName>
        <fullName evidence="2">Uncharacterized protein</fullName>
    </submittedName>
</protein>
<reference evidence="2" key="1">
    <citation type="journal article" date="2023" name="Microb. Genom.">
        <title>Mesoterricola silvestris gen. nov., sp. nov., Mesoterricola sediminis sp. nov., Geothrix oryzae sp. nov., Geothrix edaphica sp. nov., Geothrix rubra sp. nov., and Geothrix limicola sp. nov., six novel members of Acidobacteriota isolated from soils.</title>
        <authorList>
            <person name="Weisberg A.J."/>
            <person name="Pearce E."/>
            <person name="Kramer C.G."/>
            <person name="Chang J.H."/>
            <person name="Clarke C.R."/>
        </authorList>
    </citation>
    <scope>NUCLEOTIDE SEQUENCE</scope>
    <source>
        <strain evidence="2">ND06-05F</strain>
    </source>
</reference>
<dbReference type="EMBL" id="JARAWN010000129">
    <property type="protein sequence ID" value="MDX3132181.1"/>
    <property type="molecule type" value="Genomic_DNA"/>
</dbReference>
<evidence type="ECO:0000256" key="1">
    <source>
        <dbReference type="SAM" id="Phobius"/>
    </source>
</evidence>
<keyword evidence="1" id="KW-0812">Transmembrane</keyword>
<dbReference type="AlphaFoldDB" id="A0AAJ2UMU5"/>